<dbReference type="AlphaFoldDB" id="A0A0F9DYJ7"/>
<protein>
    <submittedName>
        <fullName evidence="1">Uncharacterized protein</fullName>
    </submittedName>
</protein>
<gene>
    <name evidence="1" type="ORF">LCGC14_2141360</name>
</gene>
<sequence length="65" mass="7215">FIHHQYTQRAMSTTSRCCGLPVVSVTVSSFTSSIYPVQVSSLPISPMVTDVPFFKFRNFQGVKDG</sequence>
<comment type="caution">
    <text evidence="1">The sequence shown here is derived from an EMBL/GenBank/DDBJ whole genome shotgun (WGS) entry which is preliminary data.</text>
</comment>
<name>A0A0F9DYJ7_9ZZZZ</name>
<reference evidence="1" key="1">
    <citation type="journal article" date="2015" name="Nature">
        <title>Complex archaea that bridge the gap between prokaryotes and eukaryotes.</title>
        <authorList>
            <person name="Spang A."/>
            <person name="Saw J.H."/>
            <person name="Jorgensen S.L."/>
            <person name="Zaremba-Niedzwiedzka K."/>
            <person name="Martijn J."/>
            <person name="Lind A.E."/>
            <person name="van Eijk R."/>
            <person name="Schleper C."/>
            <person name="Guy L."/>
            <person name="Ettema T.J."/>
        </authorList>
    </citation>
    <scope>NUCLEOTIDE SEQUENCE</scope>
</reference>
<proteinExistence type="predicted"/>
<organism evidence="1">
    <name type="scientific">marine sediment metagenome</name>
    <dbReference type="NCBI Taxonomy" id="412755"/>
    <lineage>
        <taxon>unclassified sequences</taxon>
        <taxon>metagenomes</taxon>
        <taxon>ecological metagenomes</taxon>
    </lineage>
</organism>
<accession>A0A0F9DYJ7</accession>
<feature type="non-terminal residue" evidence="1">
    <location>
        <position position="1"/>
    </location>
</feature>
<dbReference type="EMBL" id="LAZR01027089">
    <property type="protein sequence ID" value="KKL66799.1"/>
    <property type="molecule type" value="Genomic_DNA"/>
</dbReference>
<evidence type="ECO:0000313" key="1">
    <source>
        <dbReference type="EMBL" id="KKL66799.1"/>
    </source>
</evidence>